<gene>
    <name evidence="2" type="ORF">NDI38_12675</name>
</gene>
<sequence length="268" mass="29032">MSNQSRLISMVLSPAVGLWLRSQLEHVEDLQLTIEAGDRQLLSGCISRVVVSARNAVYRGLHLSQVSLVGEQIRTNLAQVVRGKPLRLLKAFPIAGNVLLYEADLNRSLQAPLLAQGVIEFLLTLLRADGDQSDGENDELAQRTPQEIRLQDPKVILGDGLVTLSATLATVSGQPTSVVIRTGLWLSNGNQLHLDRPHLLPHANARQGFPLRDLDGFAFDLGSEVALQTLSLQAGQISCQGQIMVTPEEGAGENFKEGVKEEGPKDKG</sequence>
<proteinExistence type="predicted"/>
<evidence type="ECO:0000313" key="3">
    <source>
        <dbReference type="Proteomes" id="UP001476950"/>
    </source>
</evidence>
<organism evidence="2 3">
    <name type="scientific">Stenomitos frigidus AS-A4</name>
    <dbReference type="NCBI Taxonomy" id="2933935"/>
    <lineage>
        <taxon>Bacteria</taxon>
        <taxon>Bacillati</taxon>
        <taxon>Cyanobacteriota</taxon>
        <taxon>Cyanophyceae</taxon>
        <taxon>Leptolyngbyales</taxon>
        <taxon>Leptolyngbyaceae</taxon>
        <taxon>Stenomitos</taxon>
    </lineage>
</organism>
<keyword evidence="3" id="KW-1185">Reference proteome</keyword>
<feature type="compositionally biased region" description="Basic and acidic residues" evidence="1">
    <location>
        <begin position="254"/>
        <end position="268"/>
    </location>
</feature>
<comment type="caution">
    <text evidence="2">The sequence shown here is derived from an EMBL/GenBank/DDBJ whole genome shotgun (WGS) entry which is preliminary data.</text>
</comment>
<dbReference type="RefSeq" id="WP_190449043.1">
    <property type="nucleotide sequence ID" value="NZ_JAMPLM010000009.1"/>
</dbReference>
<dbReference type="Proteomes" id="UP001476950">
    <property type="component" value="Unassembled WGS sequence"/>
</dbReference>
<dbReference type="EMBL" id="JAMPLM010000009">
    <property type="protein sequence ID" value="MEP1059295.1"/>
    <property type="molecule type" value="Genomic_DNA"/>
</dbReference>
<evidence type="ECO:0000256" key="1">
    <source>
        <dbReference type="SAM" id="MobiDB-lite"/>
    </source>
</evidence>
<reference evidence="2 3" key="1">
    <citation type="submission" date="2022-04" db="EMBL/GenBank/DDBJ databases">
        <title>Positive selection, recombination, and allopatry shape intraspecific diversity of widespread and dominant cyanobacteria.</title>
        <authorList>
            <person name="Wei J."/>
            <person name="Shu W."/>
            <person name="Hu C."/>
        </authorList>
    </citation>
    <scope>NUCLEOTIDE SEQUENCE [LARGE SCALE GENOMIC DNA]</scope>
    <source>
        <strain evidence="2 3">AS-A4</strain>
    </source>
</reference>
<dbReference type="Pfam" id="PF11209">
    <property type="entry name" value="LmeA"/>
    <property type="match status" value="1"/>
</dbReference>
<accession>A0ABV0KLQ3</accession>
<dbReference type="InterPro" id="IPR021373">
    <property type="entry name" value="DUF2993"/>
</dbReference>
<feature type="region of interest" description="Disordered" evidence="1">
    <location>
        <begin position="249"/>
        <end position="268"/>
    </location>
</feature>
<protein>
    <submittedName>
        <fullName evidence="2">DUF2993 domain-containing protein</fullName>
    </submittedName>
</protein>
<evidence type="ECO:0000313" key="2">
    <source>
        <dbReference type="EMBL" id="MEP1059295.1"/>
    </source>
</evidence>
<name>A0ABV0KLQ3_9CYAN</name>